<dbReference type="Gene3D" id="2.130.10.10">
    <property type="entry name" value="YVTN repeat-like/Quinoprotein amine dehydrogenase"/>
    <property type="match status" value="1"/>
</dbReference>
<protein>
    <submittedName>
        <fullName evidence="1">Uncharacterized protein</fullName>
    </submittedName>
</protein>
<comment type="caution">
    <text evidence="1">The sequence shown here is derived from an EMBL/GenBank/DDBJ whole genome shotgun (WGS) entry which is preliminary data.</text>
</comment>
<evidence type="ECO:0000313" key="1">
    <source>
        <dbReference type="EMBL" id="GIM90462.1"/>
    </source>
</evidence>
<keyword evidence="2" id="KW-1185">Reference proteome</keyword>
<dbReference type="InterPro" id="IPR011047">
    <property type="entry name" value="Quinoprotein_ADH-like_sf"/>
</dbReference>
<dbReference type="Proteomes" id="UP000677082">
    <property type="component" value="Unassembled WGS sequence"/>
</dbReference>
<name>A0A919T8M9_9ACTN</name>
<organism evidence="1 2">
    <name type="scientific">Paractinoplanes toevensis</name>
    <dbReference type="NCBI Taxonomy" id="571911"/>
    <lineage>
        <taxon>Bacteria</taxon>
        <taxon>Bacillati</taxon>
        <taxon>Actinomycetota</taxon>
        <taxon>Actinomycetes</taxon>
        <taxon>Micromonosporales</taxon>
        <taxon>Micromonosporaceae</taxon>
        <taxon>Paractinoplanes</taxon>
    </lineage>
</organism>
<evidence type="ECO:0000313" key="2">
    <source>
        <dbReference type="Proteomes" id="UP000677082"/>
    </source>
</evidence>
<dbReference type="SUPFAM" id="SSF50998">
    <property type="entry name" value="Quinoprotein alcohol dehydrogenase-like"/>
    <property type="match status" value="1"/>
</dbReference>
<dbReference type="InterPro" id="IPR015943">
    <property type="entry name" value="WD40/YVTN_repeat-like_dom_sf"/>
</dbReference>
<sequence length="407" mass="43224">MAEALIDLSVAAPAEHPQPVPYRAVLGVLSLVLLAVLAGSAPRLPPRPPAIIPARLGDATFVDGDRLFVVGTGRLETYMNRVIAGYRLPAASPLGRTAVTVAGAVVGVQQAGDVLVVAYQFNTSGNTGVVAQVVGSATPSWRRNARLVGTSAADGIALLDDDSGMIAVDVRTGALRWRVPRPADGYIAPAGDGFPHWLVLTTDSGRLETYDPHTGRRLAAATVPALTGRANGLLWPVSDLVMADTGHGFDGYRLPDLTRLWHTAVDLSQSWMEADCGRLICTFRQQRGMTALDPATGRELWRSPRWAWAEPYGGYLLGSAGEDQVYWVIDPADGEPLGNFGGWRGLGVAGGRLYGMKDDRYYGVLDPATREVDYLGTAARVSGDCEVGSGALICRLVDASVAIWHLG</sequence>
<dbReference type="RefSeq" id="WP_213006397.1">
    <property type="nucleotide sequence ID" value="NZ_BOQN01000030.1"/>
</dbReference>
<accession>A0A919T8M9</accession>
<dbReference type="AlphaFoldDB" id="A0A919T8M9"/>
<dbReference type="SMART" id="SM00564">
    <property type="entry name" value="PQQ"/>
    <property type="match status" value="3"/>
</dbReference>
<reference evidence="1 2" key="1">
    <citation type="submission" date="2021-03" db="EMBL/GenBank/DDBJ databases">
        <title>Whole genome shotgun sequence of Actinoplanes toevensis NBRC 105298.</title>
        <authorList>
            <person name="Komaki H."/>
            <person name="Tamura T."/>
        </authorList>
    </citation>
    <scope>NUCLEOTIDE SEQUENCE [LARGE SCALE GENOMIC DNA]</scope>
    <source>
        <strain evidence="1 2">NBRC 105298</strain>
    </source>
</reference>
<dbReference type="EMBL" id="BOQN01000030">
    <property type="protein sequence ID" value="GIM90462.1"/>
    <property type="molecule type" value="Genomic_DNA"/>
</dbReference>
<dbReference type="InterPro" id="IPR018391">
    <property type="entry name" value="PQQ_b-propeller_rpt"/>
</dbReference>
<proteinExistence type="predicted"/>
<gene>
    <name evidence="1" type="ORF">Ato02nite_022550</name>
</gene>